<dbReference type="Proteomes" id="UP000254079">
    <property type="component" value="Unassembled WGS sequence"/>
</dbReference>
<proteinExistence type="inferred from homology"/>
<dbReference type="EMBL" id="UGEB01000001">
    <property type="protein sequence ID" value="STK57908.1"/>
    <property type="molecule type" value="Genomic_DNA"/>
</dbReference>
<dbReference type="RefSeq" id="WP_001342959.1">
    <property type="nucleotide sequence ID" value="NZ_BGID01000086.1"/>
</dbReference>
<accession>A0A0F3TC20</accession>
<dbReference type="EMBL" id="UGFE01000002">
    <property type="protein sequence ID" value="STM26231.1"/>
    <property type="molecule type" value="Genomic_DNA"/>
</dbReference>
<organism evidence="3 7">
    <name type="scientific">Escherichia coli</name>
    <dbReference type="NCBI Taxonomy" id="562"/>
    <lineage>
        <taxon>Bacteria</taxon>
        <taxon>Pseudomonadati</taxon>
        <taxon>Pseudomonadota</taxon>
        <taxon>Gammaproteobacteria</taxon>
        <taxon>Enterobacterales</taxon>
        <taxon>Enterobacteriaceae</taxon>
        <taxon>Escherichia</taxon>
    </lineage>
</organism>
<dbReference type="Proteomes" id="UP000255543">
    <property type="component" value="Unassembled WGS sequence"/>
</dbReference>
<protein>
    <submittedName>
        <fullName evidence="3">Regulator Hha-homolog</fullName>
    </submittedName>
</protein>
<name>A0A0F3TC20_ECOLX</name>
<evidence type="ECO:0000256" key="1">
    <source>
        <dbReference type="ARBA" id="ARBA00010526"/>
    </source>
</evidence>
<dbReference type="Proteomes" id="UP000254718">
    <property type="component" value="Unassembled WGS sequence"/>
</dbReference>
<dbReference type="AlphaFoldDB" id="A0A0F3TC20"/>
<reference evidence="5 6" key="1">
    <citation type="submission" date="2018-06" db="EMBL/GenBank/DDBJ databases">
        <authorList>
            <consortium name="Pathogen Informatics"/>
            <person name="Doyle S."/>
        </authorList>
    </citation>
    <scope>NUCLEOTIDE SEQUENCE [LARGE SCALE GENOMIC DNA]</scope>
    <source>
        <strain evidence="3 7">NCTC8179</strain>
        <strain evidence="4 6">NCTC8333</strain>
        <strain evidence="2 5">NCTC8622</strain>
    </source>
</reference>
<dbReference type="InterPro" id="IPR036666">
    <property type="entry name" value="HHA_sf"/>
</dbReference>
<dbReference type="Pfam" id="PF05321">
    <property type="entry name" value="HHA"/>
    <property type="match status" value="1"/>
</dbReference>
<sequence>MEVKTKEDWLYQFRRCSSRETLEKVITRTRYKLTPAELEAFCGRSAGRTDDKLYACGASLVT</sequence>
<evidence type="ECO:0000313" key="7">
    <source>
        <dbReference type="Proteomes" id="UP000255543"/>
    </source>
</evidence>
<dbReference type="InterPro" id="IPR007985">
    <property type="entry name" value="Hemolysn_expr_modulating_HHA"/>
</dbReference>
<evidence type="ECO:0000313" key="4">
    <source>
        <dbReference type="EMBL" id="STM26231.1"/>
    </source>
</evidence>
<dbReference type="Gene3D" id="1.20.1280.40">
    <property type="entry name" value="HHA"/>
    <property type="match status" value="1"/>
</dbReference>
<evidence type="ECO:0000313" key="6">
    <source>
        <dbReference type="Proteomes" id="UP000254718"/>
    </source>
</evidence>
<gene>
    <name evidence="3" type="primary">ymoA</name>
    <name evidence="3" type="ORF">NCTC8179_01016</name>
    <name evidence="4" type="ORF">NCTC8333_05294</name>
    <name evidence="2" type="ORF">NCTC8622_01962</name>
</gene>
<comment type="similarity">
    <text evidence="1">Belongs to the Hha/YmoA/Cnu family.</text>
</comment>
<evidence type="ECO:0000313" key="5">
    <source>
        <dbReference type="Proteomes" id="UP000254079"/>
    </source>
</evidence>
<dbReference type="EMBL" id="UGCP01000002">
    <property type="protein sequence ID" value="STI82954.1"/>
    <property type="molecule type" value="Genomic_DNA"/>
</dbReference>
<dbReference type="SUPFAM" id="SSF68989">
    <property type="entry name" value="Hemolysin expression modulating protein HHA"/>
    <property type="match status" value="1"/>
</dbReference>
<evidence type="ECO:0000313" key="2">
    <source>
        <dbReference type="EMBL" id="STI82954.1"/>
    </source>
</evidence>
<evidence type="ECO:0000313" key="3">
    <source>
        <dbReference type="EMBL" id="STK57908.1"/>
    </source>
</evidence>